<sequence>MDTPTETPAATPPHRPRRPGWLIGVAVVALAGLLFSVVSLRSHQDSTPAALPAEITGNPVGVALYESM</sequence>
<evidence type="ECO:0000313" key="2">
    <source>
        <dbReference type="EMBL" id="SFK73755.1"/>
    </source>
</evidence>
<evidence type="ECO:0000313" key="3">
    <source>
        <dbReference type="Proteomes" id="UP000199025"/>
    </source>
</evidence>
<keyword evidence="1" id="KW-0472">Membrane</keyword>
<gene>
    <name evidence="2" type="ORF">SAMN05421835_13131</name>
</gene>
<accession>A0A1I4BYM2</accession>
<keyword evidence="1" id="KW-0812">Transmembrane</keyword>
<dbReference type="RefSeq" id="WP_245783393.1">
    <property type="nucleotide sequence ID" value="NZ_CBDQZW010000071.1"/>
</dbReference>
<dbReference type="AlphaFoldDB" id="A0A1I4BYM2"/>
<dbReference type="STRING" id="115433.SAMN05421835_13131"/>
<dbReference type="EMBL" id="FORP01000031">
    <property type="protein sequence ID" value="SFK73755.1"/>
    <property type="molecule type" value="Genomic_DNA"/>
</dbReference>
<reference evidence="2 3" key="1">
    <citation type="submission" date="2016-10" db="EMBL/GenBank/DDBJ databases">
        <authorList>
            <person name="de Groot N.N."/>
        </authorList>
    </citation>
    <scope>NUCLEOTIDE SEQUENCE [LARGE SCALE GENOMIC DNA]</scope>
    <source>
        <strain evidence="2 3">DSM 44468</strain>
    </source>
</reference>
<protein>
    <submittedName>
        <fullName evidence="2">Uncharacterized protein</fullName>
    </submittedName>
</protein>
<proteinExistence type="predicted"/>
<name>A0A1I4BYM2_9PSEU</name>
<organism evidence="2 3">
    <name type="scientific">Amycolatopsis sacchari</name>
    <dbReference type="NCBI Taxonomy" id="115433"/>
    <lineage>
        <taxon>Bacteria</taxon>
        <taxon>Bacillati</taxon>
        <taxon>Actinomycetota</taxon>
        <taxon>Actinomycetes</taxon>
        <taxon>Pseudonocardiales</taxon>
        <taxon>Pseudonocardiaceae</taxon>
        <taxon>Amycolatopsis</taxon>
    </lineage>
</organism>
<feature type="transmembrane region" description="Helical" evidence="1">
    <location>
        <begin position="20"/>
        <end position="40"/>
    </location>
</feature>
<keyword evidence="1" id="KW-1133">Transmembrane helix</keyword>
<evidence type="ECO:0000256" key="1">
    <source>
        <dbReference type="SAM" id="Phobius"/>
    </source>
</evidence>
<dbReference type="Proteomes" id="UP000199025">
    <property type="component" value="Unassembled WGS sequence"/>
</dbReference>
<keyword evidence="3" id="KW-1185">Reference proteome</keyword>